<dbReference type="GO" id="GO:0016301">
    <property type="term" value="F:kinase activity"/>
    <property type="evidence" value="ECO:0007669"/>
    <property type="project" value="UniProtKB-KW"/>
</dbReference>
<proteinExistence type="evidence at transcript level"/>
<name>V9IIK7_APICE</name>
<feature type="region of interest" description="Disordered" evidence="1">
    <location>
        <begin position="52"/>
        <end position="71"/>
    </location>
</feature>
<dbReference type="EMBL" id="JR047079">
    <property type="protein sequence ID" value="AEY60321.1"/>
    <property type="molecule type" value="mRNA"/>
</dbReference>
<gene>
    <name evidence="2" type="ORF">ACCB08300</name>
</gene>
<sequence>MIDEPRLDLYPLDYDDAHHSGNEEFFVSSSSRPFQFQTSESKYVSQFFPGASTSMNEERDEDDDQQGIPQNGIELLNDCSQNQQYQLGELRHTRDRLKLNLSTTGSSFVSTKQMKEDDVKQLHERENMSEFSQSINLTEDQHMLSNCLNYNMLPMVPPKNIQDKKKLNSISSKSAQCDTQEKIESIDKCSVLTHD</sequence>
<evidence type="ECO:0000313" key="2">
    <source>
        <dbReference type="EMBL" id="AEY60321.1"/>
    </source>
</evidence>
<keyword evidence="2" id="KW-0418">Kinase</keyword>
<reference evidence="2" key="1">
    <citation type="submission" date="2011-11" db="EMBL/GenBank/DDBJ databases">
        <title>Decoding the brain transcriptome of the Eastern honeybee (Apis cerana) based on pyrosequencing.</title>
        <authorList>
            <person name="Sun L."/>
            <person name="Zheng H."/>
            <person name="Wang Y."/>
            <person name="Xie X."/>
            <person name="Zhu Y."/>
            <person name="Gu W."/>
            <person name="Wang S."/>
        </authorList>
    </citation>
    <scope>NUCLEOTIDE SEQUENCE</scope>
    <source>
        <tissue evidence="2">Brain</tissue>
    </source>
</reference>
<protein>
    <submittedName>
        <fullName evidence="2">Lemur tyrosine kinase 3</fullName>
    </submittedName>
</protein>
<evidence type="ECO:0000256" key="1">
    <source>
        <dbReference type="SAM" id="MobiDB-lite"/>
    </source>
</evidence>
<keyword evidence="2" id="KW-0808">Transferase</keyword>
<organism evidence="2">
    <name type="scientific">Apis cerana</name>
    <name type="common">Indian honeybee</name>
    <dbReference type="NCBI Taxonomy" id="7461"/>
    <lineage>
        <taxon>Eukaryota</taxon>
        <taxon>Metazoa</taxon>
        <taxon>Ecdysozoa</taxon>
        <taxon>Arthropoda</taxon>
        <taxon>Hexapoda</taxon>
        <taxon>Insecta</taxon>
        <taxon>Pterygota</taxon>
        <taxon>Neoptera</taxon>
        <taxon>Endopterygota</taxon>
        <taxon>Hymenoptera</taxon>
        <taxon>Apocrita</taxon>
        <taxon>Aculeata</taxon>
        <taxon>Apoidea</taxon>
        <taxon>Anthophila</taxon>
        <taxon>Apidae</taxon>
        <taxon>Apis</taxon>
    </lineage>
</organism>
<dbReference type="AlphaFoldDB" id="V9IIK7"/>
<dbReference type="KEGG" id="acer:107999459"/>
<accession>V9IIK7</accession>